<comment type="caution">
    <text evidence="2">The sequence shown here is derived from an EMBL/GenBank/DDBJ whole genome shotgun (WGS) entry which is preliminary data.</text>
</comment>
<feature type="region of interest" description="Disordered" evidence="1">
    <location>
        <begin position="1"/>
        <end position="21"/>
    </location>
</feature>
<evidence type="ECO:0000313" key="3">
    <source>
        <dbReference type="Proteomes" id="UP000316778"/>
    </source>
</evidence>
<keyword evidence="3" id="KW-1185">Reference proteome</keyword>
<evidence type="ECO:0000256" key="1">
    <source>
        <dbReference type="SAM" id="MobiDB-lite"/>
    </source>
</evidence>
<name>A0A562SMV2_CHIJA</name>
<protein>
    <submittedName>
        <fullName evidence="2">Uncharacterized protein</fullName>
    </submittedName>
</protein>
<organism evidence="2 3">
    <name type="scientific">Chitinophaga japonensis</name>
    <name type="common">Flexibacter japonensis</name>
    <dbReference type="NCBI Taxonomy" id="104662"/>
    <lineage>
        <taxon>Bacteria</taxon>
        <taxon>Pseudomonadati</taxon>
        <taxon>Bacteroidota</taxon>
        <taxon>Chitinophagia</taxon>
        <taxon>Chitinophagales</taxon>
        <taxon>Chitinophagaceae</taxon>
        <taxon>Chitinophaga</taxon>
    </lineage>
</organism>
<proteinExistence type="predicted"/>
<dbReference type="EMBL" id="VLLG01000006">
    <property type="protein sequence ID" value="TWI82493.1"/>
    <property type="molecule type" value="Genomic_DNA"/>
</dbReference>
<dbReference type="Proteomes" id="UP000316778">
    <property type="component" value="Unassembled WGS sequence"/>
</dbReference>
<accession>A0A562SMV2</accession>
<dbReference type="AlphaFoldDB" id="A0A562SMV2"/>
<sequence length="42" mass="4764">MMLPTDATDDDQQKKDSRYGSNAVLLLHSSKSYQIVLHTVTR</sequence>
<gene>
    <name evidence="2" type="ORF">LX66_5066</name>
</gene>
<evidence type="ECO:0000313" key="2">
    <source>
        <dbReference type="EMBL" id="TWI82493.1"/>
    </source>
</evidence>
<reference evidence="2 3" key="1">
    <citation type="journal article" date="2013" name="Stand. Genomic Sci.">
        <title>Genomic Encyclopedia of Type Strains, Phase I: The one thousand microbial genomes (KMG-I) project.</title>
        <authorList>
            <person name="Kyrpides N.C."/>
            <person name="Woyke T."/>
            <person name="Eisen J.A."/>
            <person name="Garrity G."/>
            <person name="Lilburn T.G."/>
            <person name="Beck B.J."/>
            <person name="Whitman W.B."/>
            <person name="Hugenholtz P."/>
            <person name="Klenk H.P."/>
        </authorList>
    </citation>
    <scope>NUCLEOTIDE SEQUENCE [LARGE SCALE GENOMIC DNA]</scope>
    <source>
        <strain evidence="2 3">DSM 13484</strain>
    </source>
</reference>
<dbReference type="RefSeq" id="WP_262713225.1">
    <property type="nucleotide sequence ID" value="NZ_BAAAFY010000006.1"/>
</dbReference>